<organism evidence="2 3">
    <name type="scientific">Gordonibacter massiliensis</name>
    <name type="common">ex Traore et al. 2017</name>
    <dbReference type="NCBI Taxonomy" id="1841863"/>
    <lineage>
        <taxon>Bacteria</taxon>
        <taxon>Bacillati</taxon>
        <taxon>Actinomycetota</taxon>
        <taxon>Coriobacteriia</taxon>
        <taxon>Eggerthellales</taxon>
        <taxon>Eggerthellaceae</taxon>
        <taxon>Gordonibacter</taxon>
    </lineage>
</organism>
<keyword evidence="3" id="KW-1185">Reference proteome</keyword>
<name>A0A842J8E2_9ACTN</name>
<evidence type="ECO:0000313" key="2">
    <source>
        <dbReference type="EMBL" id="MBC2887997.1"/>
    </source>
</evidence>
<dbReference type="EMBL" id="JACMSE010000001">
    <property type="protein sequence ID" value="MBC2887997.1"/>
    <property type="molecule type" value="Genomic_DNA"/>
</dbReference>
<dbReference type="RefSeq" id="WP_185904009.1">
    <property type="nucleotide sequence ID" value="NZ_JACMSE010000001.1"/>
</dbReference>
<dbReference type="AlphaFoldDB" id="A0A842J8E2"/>
<dbReference type="InterPro" id="IPR025159">
    <property type="entry name" value="AbiEi_N"/>
</dbReference>
<dbReference type="Proteomes" id="UP000587396">
    <property type="component" value="Unassembled WGS sequence"/>
</dbReference>
<dbReference type="Pfam" id="PF13338">
    <property type="entry name" value="AbiEi_4"/>
    <property type="match status" value="1"/>
</dbReference>
<reference evidence="2 3" key="1">
    <citation type="submission" date="2020-08" db="EMBL/GenBank/DDBJ databases">
        <authorList>
            <person name="Liu C."/>
            <person name="Sun Q."/>
        </authorList>
    </citation>
    <scope>NUCLEOTIDE SEQUENCE [LARGE SCALE GENOMIC DNA]</scope>
    <source>
        <strain evidence="2 3">N22</strain>
    </source>
</reference>
<feature type="domain" description="AbiEi antitoxin N-terminal" evidence="1">
    <location>
        <begin position="12"/>
        <end position="52"/>
    </location>
</feature>
<proteinExistence type="predicted"/>
<sequence>MAKIDDIYDAVDDFGLITSVEAKGLGVSNAELVQMARRGKLQRVGRGVYRMPVWPYQEAAPYAIAVKSAGPDAYLCGESVVALLGLAPIDPGRMWIASPGRVRRRLGEGVRMVERRGNARVELYEGVPSQYAADAVREAAGTMGRDRALQAADEAMRQGYITKGERQELVKELEA</sequence>
<protein>
    <submittedName>
        <fullName evidence="2">Type IV toxin-antitoxin system AbiEi family antitoxin domain-containing protein</fullName>
    </submittedName>
</protein>
<evidence type="ECO:0000259" key="1">
    <source>
        <dbReference type="Pfam" id="PF13338"/>
    </source>
</evidence>
<gene>
    <name evidence="2" type="ORF">H7313_01300</name>
</gene>
<accession>A0A842J8E2</accession>
<evidence type="ECO:0000313" key="3">
    <source>
        <dbReference type="Proteomes" id="UP000587396"/>
    </source>
</evidence>
<comment type="caution">
    <text evidence="2">The sequence shown here is derived from an EMBL/GenBank/DDBJ whole genome shotgun (WGS) entry which is preliminary data.</text>
</comment>